<dbReference type="SUPFAM" id="SSF103025">
    <property type="entry name" value="Folate-binding domain"/>
    <property type="match status" value="1"/>
</dbReference>
<dbReference type="Gene3D" id="3.30.70.1520">
    <property type="entry name" value="Heterotetrameric sarcosine oxidase"/>
    <property type="match status" value="1"/>
</dbReference>
<dbReference type="RefSeq" id="WP_189640446.1">
    <property type="nucleotide sequence ID" value="NZ_BMZF01000004.1"/>
</dbReference>
<dbReference type="Gene3D" id="3.30.1360.120">
    <property type="entry name" value="Probable tRNA modification gtpase trme, domain 1"/>
    <property type="match status" value="1"/>
</dbReference>
<proteinExistence type="predicted"/>
<name>A0ABQ3D1N5_9RHOB</name>
<dbReference type="InterPro" id="IPR007375">
    <property type="entry name" value="SoxG"/>
</dbReference>
<gene>
    <name evidence="1" type="ORF">GCM10008927_18710</name>
</gene>
<accession>A0ABQ3D1N5</accession>
<comment type="caution">
    <text evidence="1">The sequence shown here is derived from an EMBL/GenBank/DDBJ whole genome shotgun (WGS) entry which is preliminary data.</text>
</comment>
<keyword evidence="2" id="KW-1185">Reference proteome</keyword>
<reference evidence="2" key="1">
    <citation type="journal article" date="2019" name="Int. J. Syst. Evol. Microbiol.">
        <title>The Global Catalogue of Microorganisms (GCM) 10K type strain sequencing project: providing services to taxonomists for standard genome sequencing and annotation.</title>
        <authorList>
            <consortium name="The Broad Institute Genomics Platform"/>
            <consortium name="The Broad Institute Genome Sequencing Center for Infectious Disease"/>
            <person name="Wu L."/>
            <person name="Ma J."/>
        </authorList>
    </citation>
    <scope>NUCLEOTIDE SEQUENCE [LARGE SCALE GENOMIC DNA]</scope>
    <source>
        <strain evidence="2">KCTC 32465</strain>
    </source>
</reference>
<dbReference type="InterPro" id="IPR027266">
    <property type="entry name" value="TrmE/GcvT-like"/>
</dbReference>
<sequence length="192" mass="20248">MSNAVTALNGAKYSGLIDIADAGLMGMITLRGDLASAAMAKVVKSITGAKMPKPRGVETAGKGSVAWMSPDELLIMVDYPAADAAEAKITDALSGQHHLAVNVSDARAVFDLTGDHLRDVLAKGSPTNLNPDALPIGEVRRTRLGQLAVAFWFTDESAAKLVCFRSVGDHVFKWLANAAQNGSSPNFHSDMR</sequence>
<dbReference type="EMBL" id="BMZF01000004">
    <property type="protein sequence ID" value="GHA53175.1"/>
    <property type="molecule type" value="Genomic_DNA"/>
</dbReference>
<organism evidence="1 2">
    <name type="scientific">Paramylibacter ulvae</name>
    <dbReference type="NCBI Taxonomy" id="1651968"/>
    <lineage>
        <taxon>Bacteria</taxon>
        <taxon>Pseudomonadati</taxon>
        <taxon>Pseudomonadota</taxon>
        <taxon>Alphaproteobacteria</taxon>
        <taxon>Rhodobacterales</taxon>
        <taxon>Paracoccaceae</taxon>
        <taxon>Paramylibacter</taxon>
    </lineage>
</organism>
<evidence type="ECO:0000313" key="2">
    <source>
        <dbReference type="Proteomes" id="UP000634455"/>
    </source>
</evidence>
<dbReference type="Proteomes" id="UP000634455">
    <property type="component" value="Unassembled WGS sequence"/>
</dbReference>
<protein>
    <submittedName>
        <fullName evidence="1">Sarcosine oxidase subunit gamma</fullName>
    </submittedName>
</protein>
<evidence type="ECO:0000313" key="1">
    <source>
        <dbReference type="EMBL" id="GHA53175.1"/>
    </source>
</evidence>
<dbReference type="Pfam" id="PF04268">
    <property type="entry name" value="SoxG"/>
    <property type="match status" value="1"/>
</dbReference>